<dbReference type="OrthoDB" id="3521764at2"/>
<gene>
    <name evidence="1" type="ORF">CDO52_13040</name>
</gene>
<dbReference type="RefSeq" id="WP_017616798.1">
    <property type="nucleotide sequence ID" value="NZ_ANBG01000025.1"/>
</dbReference>
<protein>
    <submittedName>
        <fullName evidence="1">Uncharacterized protein</fullName>
    </submittedName>
</protein>
<keyword evidence="2" id="KW-1185">Reference proteome</keyword>
<proteinExistence type="predicted"/>
<accession>A0A223S651</accession>
<dbReference type="Proteomes" id="UP000215005">
    <property type="component" value="Chromosome"/>
</dbReference>
<dbReference type="AlphaFoldDB" id="A0A223S651"/>
<sequence>MAVIRQNSFDGPDETAVTVANSGNHGDAFDVVDSGGVTYDADGAYEGAASLRLDEPSASHGLAWTGLSLGDCALRVYVKRSASAESGNVWWNNAIGSASIGAGGDLGTGVLLLEDALPADTWCRVEFTRSATTGTLAVWSTAPESIGPPDAETSATVDGSTITQWWLEHQGDAIWCDQWALADTADEIGPVAPTPLVNSADGAHDTAVTVANSGAHGDAWGAVDTGLLYQDTAYTGGGSIRFGSGFTTGTGVAWYPRSSLNDFAARGYLRRDGSAESGHIAWANDIGGAVLTSGGGIDWAGLSLVSGAVPADTWVRVELRRVGSTGHLEVWAADPQSTGAPDASATGTVATDAVTQWWWERYGTGGVWWDEVALSSSGDSIGPVALPESTGFTGVGVPMFAA</sequence>
<dbReference type="KEGG" id="ngv:CDO52_13040"/>
<dbReference type="EMBL" id="CP022753">
    <property type="protein sequence ID" value="ASU83595.1"/>
    <property type="molecule type" value="Genomic_DNA"/>
</dbReference>
<organism evidence="1 2">
    <name type="scientific">Nocardiopsis gilva YIM 90087</name>
    <dbReference type="NCBI Taxonomy" id="1235441"/>
    <lineage>
        <taxon>Bacteria</taxon>
        <taxon>Bacillati</taxon>
        <taxon>Actinomycetota</taxon>
        <taxon>Actinomycetes</taxon>
        <taxon>Streptosporangiales</taxon>
        <taxon>Nocardiopsidaceae</taxon>
        <taxon>Nocardiopsis</taxon>
    </lineage>
</organism>
<reference evidence="1 2" key="1">
    <citation type="submission" date="2017-08" db="EMBL/GenBank/DDBJ databases">
        <title>The complete genome sequence of Nocardiopsis gilva YIM 90087.</title>
        <authorList>
            <person name="Yin M."/>
            <person name="Tang S."/>
        </authorList>
    </citation>
    <scope>NUCLEOTIDE SEQUENCE [LARGE SCALE GENOMIC DNA]</scope>
    <source>
        <strain evidence="1 2">YIM 90087</strain>
    </source>
</reference>
<evidence type="ECO:0000313" key="1">
    <source>
        <dbReference type="EMBL" id="ASU83595.1"/>
    </source>
</evidence>
<evidence type="ECO:0000313" key="2">
    <source>
        <dbReference type="Proteomes" id="UP000215005"/>
    </source>
</evidence>
<name>A0A223S651_9ACTN</name>